<feature type="region of interest" description="Disordered" evidence="1">
    <location>
        <begin position="220"/>
        <end position="282"/>
    </location>
</feature>
<organism evidence="2 3">
    <name type="scientific">Athelia psychrophila</name>
    <dbReference type="NCBI Taxonomy" id="1759441"/>
    <lineage>
        <taxon>Eukaryota</taxon>
        <taxon>Fungi</taxon>
        <taxon>Dikarya</taxon>
        <taxon>Basidiomycota</taxon>
        <taxon>Agaricomycotina</taxon>
        <taxon>Agaricomycetes</taxon>
        <taxon>Agaricomycetidae</taxon>
        <taxon>Atheliales</taxon>
        <taxon>Atheliaceae</taxon>
        <taxon>Athelia</taxon>
    </lineage>
</organism>
<keyword evidence="3" id="KW-1185">Reference proteome</keyword>
<gene>
    <name evidence="2" type="ORF">FIBSPDRAFT_966302</name>
</gene>
<reference evidence="2 3" key="1">
    <citation type="journal article" date="2016" name="Mol. Biol. Evol.">
        <title>Comparative Genomics of Early-Diverging Mushroom-Forming Fungi Provides Insights into the Origins of Lignocellulose Decay Capabilities.</title>
        <authorList>
            <person name="Nagy L.G."/>
            <person name="Riley R."/>
            <person name="Tritt A."/>
            <person name="Adam C."/>
            <person name="Daum C."/>
            <person name="Floudas D."/>
            <person name="Sun H."/>
            <person name="Yadav J.S."/>
            <person name="Pangilinan J."/>
            <person name="Larsson K.H."/>
            <person name="Matsuura K."/>
            <person name="Barry K."/>
            <person name="Labutti K."/>
            <person name="Kuo R."/>
            <person name="Ohm R.A."/>
            <person name="Bhattacharya S.S."/>
            <person name="Shirouzu T."/>
            <person name="Yoshinaga Y."/>
            <person name="Martin F.M."/>
            <person name="Grigoriev I.V."/>
            <person name="Hibbett D.S."/>
        </authorList>
    </citation>
    <scope>NUCLEOTIDE SEQUENCE [LARGE SCALE GENOMIC DNA]</scope>
    <source>
        <strain evidence="2 3">CBS 109695</strain>
    </source>
</reference>
<feature type="compositionally biased region" description="Basic and acidic residues" evidence="1">
    <location>
        <begin position="155"/>
        <end position="168"/>
    </location>
</feature>
<evidence type="ECO:0000256" key="1">
    <source>
        <dbReference type="SAM" id="MobiDB-lite"/>
    </source>
</evidence>
<dbReference type="Proteomes" id="UP000076532">
    <property type="component" value="Unassembled WGS sequence"/>
</dbReference>
<protein>
    <submittedName>
        <fullName evidence="2">Uncharacterized protein</fullName>
    </submittedName>
</protein>
<proteinExistence type="predicted"/>
<feature type="compositionally biased region" description="Basic and acidic residues" evidence="1">
    <location>
        <begin position="220"/>
        <end position="230"/>
    </location>
</feature>
<feature type="region of interest" description="Disordered" evidence="1">
    <location>
        <begin position="154"/>
        <end position="180"/>
    </location>
</feature>
<evidence type="ECO:0000313" key="3">
    <source>
        <dbReference type="Proteomes" id="UP000076532"/>
    </source>
</evidence>
<feature type="region of interest" description="Disordered" evidence="1">
    <location>
        <begin position="1"/>
        <end position="28"/>
    </location>
</feature>
<evidence type="ECO:0000313" key="2">
    <source>
        <dbReference type="EMBL" id="KZP06594.1"/>
    </source>
</evidence>
<feature type="compositionally biased region" description="Polar residues" evidence="1">
    <location>
        <begin position="268"/>
        <end position="282"/>
    </location>
</feature>
<accession>A0A167WXG7</accession>
<sequence length="282" mass="31485">MRYRPTRTKSEKKMNSTSGHRTSRNDESMKIANAKFKAESLKGARKTAAWMKRNPPPRTPSIAHAPAMINLTVTPAMGIAHELIKAGTWDSATDVLPTGYAETAVLWQSNPDHSMCLMMPPEVPQILIRVNGRDSAIMFHEIAETVKLHPTYVVKEPKVPKPGPERSDRRAHKKRKADSPYMIARAAELTRHSDRYAAETLKEEASARERLFALELDKEHRERRQADGASKHPRAGAAGPPEVIEDTRIKKMKASKNRAIDNRAVNAKTGTDSTDRTPAQES</sequence>
<dbReference type="AlphaFoldDB" id="A0A167WXG7"/>
<dbReference type="EMBL" id="KV417780">
    <property type="protein sequence ID" value="KZP06594.1"/>
    <property type="molecule type" value="Genomic_DNA"/>
</dbReference>
<name>A0A167WXG7_9AGAM</name>